<dbReference type="PANTHER" id="PTHR47691:SF3">
    <property type="entry name" value="HTH-TYPE TRANSCRIPTIONAL REGULATOR RV0890C-RELATED"/>
    <property type="match status" value="1"/>
</dbReference>
<dbReference type="PRINTS" id="PR00364">
    <property type="entry name" value="DISEASERSIST"/>
</dbReference>
<evidence type="ECO:0000259" key="3">
    <source>
        <dbReference type="SMART" id="SM00862"/>
    </source>
</evidence>
<dbReference type="InterPro" id="IPR001867">
    <property type="entry name" value="OmpR/PhoB-type_DNA-bd"/>
</dbReference>
<comment type="caution">
    <text evidence="5">The sequence shown here is derived from an EMBL/GenBank/DDBJ whole genome shotgun (WGS) entry which is preliminary data.</text>
</comment>
<comment type="similarity">
    <text evidence="1">Belongs to the AfsR/DnrI/RedD regulatory family.</text>
</comment>
<proteinExistence type="inferred from homology"/>
<dbReference type="InterPro" id="IPR011990">
    <property type="entry name" value="TPR-like_helical_dom_sf"/>
</dbReference>
<keyword evidence="6" id="KW-1185">Reference proteome</keyword>
<reference evidence="5 6" key="1">
    <citation type="submission" date="2020-04" db="EMBL/GenBank/DDBJ databases">
        <authorList>
            <person name="Klaysubun C."/>
            <person name="Duangmal K."/>
            <person name="Lipun K."/>
        </authorList>
    </citation>
    <scope>NUCLEOTIDE SEQUENCE [LARGE SCALE GENOMIC DNA]</scope>
    <source>
        <strain evidence="5 6">JCM 11839</strain>
    </source>
</reference>
<dbReference type="InterPro" id="IPR005158">
    <property type="entry name" value="BTAD"/>
</dbReference>
<keyword evidence="2" id="KW-0238">DNA-binding</keyword>
<dbReference type="InterPro" id="IPR016032">
    <property type="entry name" value="Sig_transdc_resp-reg_C-effctor"/>
</dbReference>
<dbReference type="SUPFAM" id="SSF46894">
    <property type="entry name" value="C-terminal effector domain of the bipartite response regulators"/>
    <property type="match status" value="1"/>
</dbReference>
<dbReference type="InterPro" id="IPR036388">
    <property type="entry name" value="WH-like_DNA-bd_sf"/>
</dbReference>
<evidence type="ECO:0000313" key="5">
    <source>
        <dbReference type="EMBL" id="NMH76906.1"/>
    </source>
</evidence>
<dbReference type="SUPFAM" id="SSF48452">
    <property type="entry name" value="TPR-like"/>
    <property type="match status" value="1"/>
</dbReference>
<dbReference type="SUPFAM" id="SSF52540">
    <property type="entry name" value="P-loop containing nucleoside triphosphate hydrolases"/>
    <property type="match status" value="1"/>
</dbReference>
<dbReference type="PANTHER" id="PTHR47691">
    <property type="entry name" value="REGULATOR-RELATED"/>
    <property type="match status" value="1"/>
</dbReference>
<feature type="domain" description="OmpR/PhoB-type" evidence="3">
    <location>
        <begin position="15"/>
        <end position="85"/>
    </location>
</feature>
<sequence length="1050" mass="112308">MTTELALLPRVAFRGQEITGPRLRGLIALLAADLRTGCSTARLVEGLWPDEQPENPTKALQVLVSRTRALLGAGVIASTPTGYRLSLGEDQVDASALLLNASASAQHARAGDHAAALAQAEAGLALWEGRTDGDAMTDDPVSALRAERLPTYRALVRARALALARVARHADALDGLARLAVERPRDEEVLLELLRCEAATAGPSAALARFDAYRRGLREELGTDPGPALQALHQQLLQGQAPAVRHGVVHEPNALLGRDDDVVAVATLLRTSRVTSIVGPGGLGKTRLAHVVSRQAEQRVVHFVGLAGVATDDDVAAEVASVLDVRESRRAPFAHRTLQPDLLSGLLGALGTGPALLVLDNCEHVLDGAAELVQALVSMTGELRVLTTSRAPLGLSSESVYALPELDLPTMVELFRSRARAARPGVDLPAAAVVELCRHLDGLPLAVELAAARVRVLSVAEIARRLEDRFALLQGGPRDAPQRHRTLHAVVDWSWNLLDPADRTAMRALSIFPDGFAAEAAEHLLGGDGTLAVLEDLVDQSLLKVTDTPSGTRFRMLETVREFSAARRHEAGEDERAVAGLLAWARDFGIAQHESPLGTDPVGAAARIRAEQDNLVQALRLGLARGDGATVAAVTAVLATLWLVEANHPRLAALAEETAWTLSHFRPAPGLVEVTRTAAAISAATTFMLEGPRAVRALVVLHRLPPAPPDTPMRAVAAVLLQARELSGPDRTVLDAMSTSREPCLAGIASGLASYVRQHEGDRAGAVAAAERMVAAFEGPATPWLRATAHARLAELFLQEERGAEVRHHLEEASLLEEMGLFETGVRWSQVLTDLQLEDVDEAERRWKEATADLTDETASPFREDLIARAEILLLRGEVDAGLELWRCAVDRLRHPAEGAIGVGPWLVEVLAATVVAHARHGRLDLVEEITEELPRTLTTMLAQPAERQPGHFVELPLHGALLLALATVDLDRGRRLGDTRATASGVRLVALAERFHFVRTFQPTMSSARARAAAEQADGPAYLDAVSRYAGLGRDELRGAALQALGARP</sequence>
<accession>A0ABX1R951</accession>
<organism evidence="5 6">
    <name type="scientific">Pseudonocardia xinjiangensis</name>
    <dbReference type="NCBI Taxonomy" id="75289"/>
    <lineage>
        <taxon>Bacteria</taxon>
        <taxon>Bacillati</taxon>
        <taxon>Actinomycetota</taxon>
        <taxon>Actinomycetes</taxon>
        <taxon>Pseudonocardiales</taxon>
        <taxon>Pseudonocardiaceae</taxon>
        <taxon>Pseudonocardia</taxon>
    </lineage>
</organism>
<evidence type="ECO:0000256" key="1">
    <source>
        <dbReference type="ARBA" id="ARBA00005820"/>
    </source>
</evidence>
<evidence type="ECO:0000256" key="2">
    <source>
        <dbReference type="ARBA" id="ARBA00023125"/>
    </source>
</evidence>
<dbReference type="InterPro" id="IPR027417">
    <property type="entry name" value="P-loop_NTPase"/>
</dbReference>
<dbReference type="RefSeq" id="WP_169394979.1">
    <property type="nucleotide sequence ID" value="NZ_BAAAJH010000006.1"/>
</dbReference>
<dbReference type="Gene3D" id="1.10.10.10">
    <property type="entry name" value="Winged helix-like DNA-binding domain superfamily/Winged helix DNA-binding domain"/>
    <property type="match status" value="1"/>
</dbReference>
<protein>
    <submittedName>
        <fullName evidence="5">AfsR/SARP family transcriptional regulator</fullName>
    </submittedName>
</protein>
<gene>
    <name evidence="5" type="ORF">HF577_07320</name>
</gene>
<evidence type="ECO:0000313" key="6">
    <source>
        <dbReference type="Proteomes" id="UP001296706"/>
    </source>
</evidence>
<feature type="domain" description="Bacterial transcriptional activator" evidence="4">
    <location>
        <begin position="92"/>
        <end position="237"/>
    </location>
</feature>
<dbReference type="Gene3D" id="1.25.40.10">
    <property type="entry name" value="Tetratricopeptide repeat domain"/>
    <property type="match status" value="1"/>
</dbReference>
<dbReference type="SMART" id="SM00862">
    <property type="entry name" value="Trans_reg_C"/>
    <property type="match status" value="1"/>
</dbReference>
<dbReference type="EMBL" id="JAAXKY010000015">
    <property type="protein sequence ID" value="NMH76906.1"/>
    <property type="molecule type" value="Genomic_DNA"/>
</dbReference>
<dbReference type="SMART" id="SM01043">
    <property type="entry name" value="BTAD"/>
    <property type="match status" value="1"/>
</dbReference>
<dbReference type="Pfam" id="PF03704">
    <property type="entry name" value="BTAD"/>
    <property type="match status" value="1"/>
</dbReference>
<name>A0ABX1R951_9PSEU</name>
<evidence type="ECO:0000259" key="4">
    <source>
        <dbReference type="SMART" id="SM01043"/>
    </source>
</evidence>
<dbReference type="Gene3D" id="3.40.50.300">
    <property type="entry name" value="P-loop containing nucleotide triphosphate hydrolases"/>
    <property type="match status" value="1"/>
</dbReference>
<dbReference type="Proteomes" id="UP001296706">
    <property type="component" value="Unassembled WGS sequence"/>
</dbReference>